<comment type="catalytic activity">
    <reaction evidence="9">
        <text>iminosuccinate + dihydroxyacetone phosphate = quinolinate + phosphate + 2 H2O + H(+)</text>
        <dbReference type="Rhea" id="RHEA:25888"/>
        <dbReference type="ChEBI" id="CHEBI:15377"/>
        <dbReference type="ChEBI" id="CHEBI:15378"/>
        <dbReference type="ChEBI" id="CHEBI:29959"/>
        <dbReference type="ChEBI" id="CHEBI:43474"/>
        <dbReference type="ChEBI" id="CHEBI:57642"/>
        <dbReference type="ChEBI" id="CHEBI:77875"/>
        <dbReference type="EC" id="2.5.1.72"/>
    </reaction>
</comment>
<dbReference type="HAMAP" id="MF_00568">
    <property type="entry name" value="NadA_type2"/>
    <property type="match status" value="1"/>
</dbReference>
<feature type="binding site" evidence="9">
    <location>
        <position position="277"/>
    </location>
    <ligand>
        <name>[4Fe-4S] cluster</name>
        <dbReference type="ChEBI" id="CHEBI:49883"/>
    </ligand>
</feature>
<keyword evidence="11" id="KW-1185">Reference proteome</keyword>
<organism evidence="10 11">
    <name type="scientific">Flagellimonas profundi</name>
    <dbReference type="NCBI Taxonomy" id="2915620"/>
    <lineage>
        <taxon>Bacteria</taxon>
        <taxon>Pseudomonadati</taxon>
        <taxon>Bacteroidota</taxon>
        <taxon>Flavobacteriia</taxon>
        <taxon>Flavobacteriales</taxon>
        <taxon>Flavobacteriaceae</taxon>
        <taxon>Flagellimonas</taxon>
    </lineage>
</organism>
<dbReference type="EC" id="2.5.1.72" evidence="2 9"/>
<dbReference type="EMBL" id="JAFLNM010000001">
    <property type="protein sequence ID" value="MBO0340265.1"/>
    <property type="molecule type" value="Genomic_DNA"/>
</dbReference>
<reference evidence="10 11" key="1">
    <citation type="submission" date="2021-03" db="EMBL/GenBank/DDBJ databases">
        <title>Muricauda lutimaris sp. nov. and Muricauda ruestringensis sp. nov, two marine members of the Flavobacteriaceae isolated from deep sea sediments of Western Pacific.</title>
        <authorList>
            <person name="Zhao S."/>
            <person name="Liu R."/>
        </authorList>
    </citation>
    <scope>NUCLEOTIDE SEQUENCE [LARGE SCALE GENOMIC DNA]</scope>
    <source>
        <strain evidence="10 11">BC31-3-A3</strain>
    </source>
</reference>
<dbReference type="InterPro" id="IPR036094">
    <property type="entry name" value="NadA_sf"/>
</dbReference>
<dbReference type="PANTHER" id="PTHR30573">
    <property type="entry name" value="QUINOLINATE SYNTHETASE A"/>
    <property type="match status" value="1"/>
</dbReference>
<feature type="binding site" evidence="9">
    <location>
        <position position="34"/>
    </location>
    <ligand>
        <name>iminosuccinate</name>
        <dbReference type="ChEBI" id="CHEBI:77875"/>
    </ligand>
</feature>
<evidence type="ECO:0000256" key="8">
    <source>
        <dbReference type="ARBA" id="ARBA00023014"/>
    </source>
</evidence>
<comment type="pathway">
    <text evidence="1 9">Cofactor biosynthesis; NAD(+) biosynthesis; quinolinate from iminoaspartate: step 1/1.</text>
</comment>
<keyword evidence="8 9" id="KW-0411">Iron-sulfur</keyword>
<accession>A0ABS3FAS9</accession>
<feature type="binding site" evidence="9">
    <location>
        <position position="182"/>
    </location>
    <ligand>
        <name>[4Fe-4S] cluster</name>
        <dbReference type="ChEBI" id="CHEBI:49883"/>
    </ligand>
</feature>
<feature type="binding site" evidence="9">
    <location>
        <position position="51"/>
    </location>
    <ligand>
        <name>iminosuccinate</name>
        <dbReference type="ChEBI" id="CHEBI:77875"/>
    </ligand>
</feature>
<proteinExistence type="inferred from homology"/>
<keyword evidence="4 9" id="KW-0662">Pyridine nucleotide biosynthesis</keyword>
<gene>
    <name evidence="9 10" type="primary">nadA</name>
    <name evidence="10" type="ORF">J0654_01360</name>
</gene>
<comment type="cofactor">
    <cofactor evidence="9">
        <name>[4Fe-4S] cluster</name>
        <dbReference type="ChEBI" id="CHEBI:49883"/>
    </cofactor>
    <text evidence="9">Binds 1 [4Fe-4S] cluster per subunit.</text>
</comment>
<keyword evidence="3 9" id="KW-0004">4Fe-4S</keyword>
<dbReference type="Pfam" id="PF02445">
    <property type="entry name" value="NadA"/>
    <property type="match status" value="1"/>
</dbReference>
<feature type="binding site" evidence="9">
    <location>
        <begin position="208"/>
        <end position="210"/>
    </location>
    <ligand>
        <name>iminosuccinate</name>
        <dbReference type="ChEBI" id="CHEBI:77875"/>
    </ligand>
</feature>
<evidence type="ECO:0000256" key="9">
    <source>
        <dbReference type="HAMAP-Rule" id="MF_00568"/>
    </source>
</evidence>
<sequence>MNMGQHIDIFAPEIELYQEIQRLKREKNAVLLSHYYQRPEIQDVADYVGDSLDLSRAAASTDADIIVFAGVHFMAETAKILNPTKKVLLPDLAAGCSLADSCPPEAFEPFVKAHPNHVVVTYVNCSAEIKAMSDYVCTSSNALKIISAIPGTVPIIFAPDKNLGSYLIEQTGRDMLLWDGSCMVHEAFCIDKLLDLWRMHPDAKVIAHPESEKHILKIANYIGSTSAMIAYAKHHPKEKYIVATEAGILHEMQKEVPNTILIPAPAMEDNHCACSECAFMKTNTLQKTYRCLRDETPEVEVRETIVEKALIPIERMLKLSK</sequence>
<feature type="binding site" evidence="9">
    <location>
        <position position="96"/>
    </location>
    <ligand>
        <name>[4Fe-4S] cluster</name>
        <dbReference type="ChEBI" id="CHEBI:49883"/>
    </ligand>
</feature>
<evidence type="ECO:0000256" key="6">
    <source>
        <dbReference type="ARBA" id="ARBA00022723"/>
    </source>
</evidence>
<keyword evidence="5 9" id="KW-0808">Transferase</keyword>
<dbReference type="Gene3D" id="3.40.50.10800">
    <property type="entry name" value="NadA-like"/>
    <property type="match status" value="3"/>
</dbReference>
<dbReference type="Proteomes" id="UP000664807">
    <property type="component" value="Unassembled WGS sequence"/>
</dbReference>
<evidence type="ECO:0000256" key="7">
    <source>
        <dbReference type="ARBA" id="ARBA00023004"/>
    </source>
</evidence>
<dbReference type="NCBIfam" id="TIGR00550">
    <property type="entry name" value="nadA"/>
    <property type="match status" value="1"/>
</dbReference>
<dbReference type="InterPro" id="IPR023066">
    <property type="entry name" value="Quinolinate_synth_type2"/>
</dbReference>
<evidence type="ECO:0000313" key="11">
    <source>
        <dbReference type="Proteomes" id="UP000664807"/>
    </source>
</evidence>
<dbReference type="NCBIfam" id="NF006878">
    <property type="entry name" value="PRK09375.1-2"/>
    <property type="match status" value="1"/>
</dbReference>
<keyword evidence="9" id="KW-0963">Cytoplasm</keyword>
<feature type="binding site" evidence="9">
    <location>
        <position position="225"/>
    </location>
    <ligand>
        <name>iminosuccinate</name>
        <dbReference type="ChEBI" id="CHEBI:77875"/>
    </ligand>
</feature>
<evidence type="ECO:0000256" key="3">
    <source>
        <dbReference type="ARBA" id="ARBA00022485"/>
    </source>
</evidence>
<evidence type="ECO:0000313" key="10">
    <source>
        <dbReference type="EMBL" id="MBO0340265.1"/>
    </source>
</evidence>
<evidence type="ECO:0000256" key="5">
    <source>
        <dbReference type="ARBA" id="ARBA00022679"/>
    </source>
</evidence>
<keyword evidence="6 9" id="KW-0479">Metal-binding</keyword>
<comment type="caution">
    <text evidence="10">The sequence shown here is derived from an EMBL/GenBank/DDBJ whole genome shotgun (WGS) entry which is preliminary data.</text>
</comment>
<evidence type="ECO:0000256" key="4">
    <source>
        <dbReference type="ARBA" id="ARBA00022642"/>
    </source>
</evidence>
<comment type="subcellular location">
    <subcellularLocation>
        <location evidence="9">Cytoplasm</location>
    </subcellularLocation>
</comment>
<protein>
    <recommendedName>
        <fullName evidence="2 9">Quinolinate synthase</fullName>
        <ecNumber evidence="2 9">2.5.1.72</ecNumber>
    </recommendedName>
</protein>
<keyword evidence="7 9" id="KW-0408">Iron</keyword>
<comment type="function">
    <text evidence="9">Catalyzes the condensation of iminoaspartate with dihydroxyacetone phosphate to form quinolinate.</text>
</comment>
<dbReference type="PANTHER" id="PTHR30573:SF0">
    <property type="entry name" value="QUINOLINATE SYNTHASE, CHLOROPLASTIC"/>
    <property type="match status" value="1"/>
</dbReference>
<comment type="similarity">
    <text evidence="9">Belongs to the quinolinate synthase family. Type 2 subfamily.</text>
</comment>
<feature type="binding site" evidence="9">
    <location>
        <position position="139"/>
    </location>
    <ligand>
        <name>iminosuccinate</name>
        <dbReference type="ChEBI" id="CHEBI:77875"/>
    </ligand>
</feature>
<evidence type="ECO:0000256" key="1">
    <source>
        <dbReference type="ARBA" id="ARBA00005065"/>
    </source>
</evidence>
<evidence type="ECO:0000256" key="2">
    <source>
        <dbReference type="ARBA" id="ARBA00012669"/>
    </source>
</evidence>
<dbReference type="InterPro" id="IPR003473">
    <property type="entry name" value="NadA"/>
</dbReference>
<feature type="binding site" evidence="9">
    <location>
        <begin position="122"/>
        <end position="124"/>
    </location>
    <ligand>
        <name>iminosuccinate</name>
        <dbReference type="ChEBI" id="CHEBI:77875"/>
    </ligand>
</feature>
<dbReference type="SUPFAM" id="SSF142754">
    <property type="entry name" value="NadA-like"/>
    <property type="match status" value="1"/>
</dbReference>
<name>A0ABS3FAS9_9FLAO</name>